<keyword evidence="7" id="KW-0520">NAD</keyword>
<dbReference type="Gene3D" id="3.40.910.10">
    <property type="entry name" value="Deoxyhypusine synthase"/>
    <property type="match status" value="1"/>
</dbReference>
<sequence>MTIDLESLNLGQSPCRHSIDVLSFEMEEQPPKLATDAVLVKSEKIPQEVGTVKGYDFNDGVNYHKLLQSYARSGFQASNFGHAVEQINKMIDCKMTPLPEEKIDEVNLNPCNREKSNCTIFLGYTSNLISSGIRETFRYLAQHNMVDCIVSTAGGIEEDFIKCLAPTYLGDFSLKGSDLRERGINRIGNLLVPNENYCLFEDWLMPILDKMLEEQKNEGVLWTPSKMIARLGKEIDNPESVYYWAYKNNIPVFCPALTDGSIGDMIYFHSFKNPGLVLDIVEDIRRVNSQAVYAANTGMIILGGGVIKHHICNANLMRNGADFSVFVNTAAEFDGSDAGASPDEAVSWGKIKKTAKPVKVYGEATLIFPLLVAETFARREKEFLSQKE</sequence>
<keyword evidence="10" id="KW-1185">Reference proteome</keyword>
<comment type="pathway">
    <text evidence="3">Protein modification; eIF5A hypusination.</text>
</comment>
<dbReference type="InterPro" id="IPR036982">
    <property type="entry name" value="Deoxyhypusine_synthase_sf"/>
</dbReference>
<evidence type="ECO:0000256" key="6">
    <source>
        <dbReference type="ARBA" id="ARBA00022679"/>
    </source>
</evidence>
<evidence type="ECO:0000256" key="7">
    <source>
        <dbReference type="ARBA" id="ARBA00023027"/>
    </source>
</evidence>
<dbReference type="Pfam" id="PF01916">
    <property type="entry name" value="DS"/>
    <property type="match status" value="1"/>
</dbReference>
<dbReference type="FunFam" id="3.40.910.10:FF:000001">
    <property type="entry name" value="Probable deoxyhypusine synthase"/>
    <property type="match status" value="1"/>
</dbReference>
<evidence type="ECO:0000256" key="1">
    <source>
        <dbReference type="ARBA" id="ARBA00000952"/>
    </source>
</evidence>
<dbReference type="GO" id="GO:0034038">
    <property type="term" value="F:deoxyhypusine synthase activity"/>
    <property type="evidence" value="ECO:0007669"/>
    <property type="project" value="UniProtKB-EC"/>
</dbReference>
<dbReference type="PANTHER" id="PTHR11703:SF0">
    <property type="entry name" value="DEOXYHYPUSINE SYNTHASE"/>
    <property type="match status" value="1"/>
</dbReference>
<comment type="cofactor">
    <cofactor evidence="2">
        <name>NAD(+)</name>
        <dbReference type="ChEBI" id="CHEBI:57540"/>
    </cofactor>
</comment>
<evidence type="ECO:0000313" key="10">
    <source>
        <dbReference type="Proteomes" id="UP000005408"/>
    </source>
</evidence>
<comment type="similarity">
    <text evidence="4">Belongs to the deoxyhypusine synthase family.</text>
</comment>
<keyword evidence="6" id="KW-0808">Transferase</keyword>
<keyword evidence="8" id="KW-0386">Hypusine biosynthesis</keyword>
<comment type="catalytic activity">
    <reaction evidence="1">
        <text>[eIF5A protein]-L-lysine + spermidine = [eIF5A protein]-deoxyhypusine + propane-1,3-diamine</text>
        <dbReference type="Rhea" id="RHEA:33299"/>
        <dbReference type="Rhea" id="RHEA-COMP:10143"/>
        <dbReference type="Rhea" id="RHEA-COMP:10144"/>
        <dbReference type="ChEBI" id="CHEBI:29969"/>
        <dbReference type="ChEBI" id="CHEBI:57484"/>
        <dbReference type="ChEBI" id="CHEBI:57834"/>
        <dbReference type="ChEBI" id="CHEBI:82657"/>
        <dbReference type="EC" id="2.5.1.46"/>
    </reaction>
</comment>
<dbReference type="SUPFAM" id="SSF52467">
    <property type="entry name" value="DHS-like NAD/FAD-binding domain"/>
    <property type="match status" value="1"/>
</dbReference>
<reference evidence="9" key="1">
    <citation type="submission" date="2022-08" db="UniProtKB">
        <authorList>
            <consortium name="EnsemblMetazoa"/>
        </authorList>
    </citation>
    <scope>IDENTIFICATION</scope>
    <source>
        <strain evidence="9">05x7-T-G4-1.051#20</strain>
    </source>
</reference>
<dbReference type="Proteomes" id="UP000005408">
    <property type="component" value="Unassembled WGS sequence"/>
</dbReference>
<evidence type="ECO:0000256" key="3">
    <source>
        <dbReference type="ARBA" id="ARBA00005041"/>
    </source>
</evidence>
<evidence type="ECO:0000256" key="2">
    <source>
        <dbReference type="ARBA" id="ARBA00001911"/>
    </source>
</evidence>
<evidence type="ECO:0000256" key="4">
    <source>
        <dbReference type="ARBA" id="ARBA00009892"/>
    </source>
</evidence>
<name>A0A8W8LHA5_MAGGI</name>
<accession>A0A8W8LHA5</accession>
<evidence type="ECO:0000313" key="9">
    <source>
        <dbReference type="EnsemblMetazoa" id="G27502.1:cds"/>
    </source>
</evidence>
<dbReference type="InterPro" id="IPR029035">
    <property type="entry name" value="DHS-like_NAD/FAD-binding_dom"/>
</dbReference>
<protein>
    <recommendedName>
        <fullName evidence="5">deoxyhypusine synthase</fullName>
        <ecNumber evidence="5">2.5.1.46</ecNumber>
    </recommendedName>
</protein>
<evidence type="ECO:0000256" key="5">
    <source>
        <dbReference type="ARBA" id="ARBA00012683"/>
    </source>
</evidence>
<dbReference type="AlphaFoldDB" id="A0A8W8LHA5"/>
<organism evidence="9 10">
    <name type="scientific">Magallana gigas</name>
    <name type="common">Pacific oyster</name>
    <name type="synonym">Crassostrea gigas</name>
    <dbReference type="NCBI Taxonomy" id="29159"/>
    <lineage>
        <taxon>Eukaryota</taxon>
        <taxon>Metazoa</taxon>
        <taxon>Spiralia</taxon>
        <taxon>Lophotrochozoa</taxon>
        <taxon>Mollusca</taxon>
        <taxon>Bivalvia</taxon>
        <taxon>Autobranchia</taxon>
        <taxon>Pteriomorphia</taxon>
        <taxon>Ostreida</taxon>
        <taxon>Ostreoidea</taxon>
        <taxon>Ostreidae</taxon>
        <taxon>Magallana</taxon>
    </lineage>
</organism>
<dbReference type="EC" id="2.5.1.46" evidence="5"/>
<proteinExistence type="inferred from homology"/>
<dbReference type="InterPro" id="IPR002773">
    <property type="entry name" value="Deoxyhypusine_synthase"/>
</dbReference>
<dbReference type="GO" id="GO:0005737">
    <property type="term" value="C:cytoplasm"/>
    <property type="evidence" value="ECO:0007669"/>
    <property type="project" value="TreeGrafter"/>
</dbReference>
<dbReference type="PANTHER" id="PTHR11703">
    <property type="entry name" value="DEOXYHYPUSINE SYNTHASE"/>
    <property type="match status" value="1"/>
</dbReference>
<dbReference type="NCBIfam" id="TIGR00321">
    <property type="entry name" value="dhys"/>
    <property type="match status" value="1"/>
</dbReference>
<evidence type="ECO:0000256" key="8">
    <source>
        <dbReference type="ARBA" id="ARBA00023256"/>
    </source>
</evidence>
<dbReference type="EnsemblMetazoa" id="G27502.1">
    <property type="protein sequence ID" value="G27502.1:cds"/>
    <property type="gene ID" value="G27502"/>
</dbReference>